<dbReference type="Gene3D" id="3.30.420.150">
    <property type="entry name" value="Exopolyphosphatase. Domain 2"/>
    <property type="match status" value="1"/>
</dbReference>
<reference evidence="4 5" key="1">
    <citation type="submission" date="2020-04" db="EMBL/GenBank/DDBJ databases">
        <title>Massilia sp. RP-1-19 isolated from soil.</title>
        <authorList>
            <person name="Dahal R.H."/>
        </authorList>
    </citation>
    <scope>NUCLEOTIDE SEQUENCE [LARGE SCALE GENOMIC DNA]</scope>
    <source>
        <strain evidence="4 5">RP-1-19</strain>
    </source>
</reference>
<accession>A0A848HKF7</accession>
<name>A0A848HKF7_9BURK</name>
<dbReference type="InterPro" id="IPR030673">
    <property type="entry name" value="PyroPPase_GppA_Ppx"/>
</dbReference>
<dbReference type="Pfam" id="PF02541">
    <property type="entry name" value="Ppx-GppA"/>
    <property type="match status" value="1"/>
</dbReference>
<dbReference type="SUPFAM" id="SSF53067">
    <property type="entry name" value="Actin-like ATPase domain"/>
    <property type="match status" value="2"/>
</dbReference>
<dbReference type="EMBL" id="JABBGG010000006">
    <property type="protein sequence ID" value="NML61885.1"/>
    <property type="molecule type" value="Genomic_DNA"/>
</dbReference>
<dbReference type="CDD" id="cd24053">
    <property type="entry name" value="ASKHA_NBD_EcPPX-GppA-like"/>
    <property type="match status" value="1"/>
</dbReference>
<dbReference type="PIRSF" id="PIRSF001267">
    <property type="entry name" value="Pyrophosphatase_GppA_Ppx"/>
    <property type="match status" value="1"/>
</dbReference>
<dbReference type="InterPro" id="IPR048950">
    <property type="entry name" value="Ppx_GppA_C"/>
</dbReference>
<protein>
    <submittedName>
        <fullName evidence="4">Ppx/GppA family phosphatase</fullName>
    </submittedName>
</protein>
<keyword evidence="1" id="KW-0378">Hydrolase</keyword>
<feature type="domain" description="Ppx/GppA phosphatase N-terminal" evidence="2">
    <location>
        <begin position="16"/>
        <end position="297"/>
    </location>
</feature>
<dbReference type="PANTHER" id="PTHR30005:SF0">
    <property type="entry name" value="RETROGRADE REGULATION PROTEIN 2"/>
    <property type="match status" value="1"/>
</dbReference>
<comment type="caution">
    <text evidence="4">The sequence shown here is derived from an EMBL/GenBank/DDBJ whole genome shotgun (WGS) entry which is preliminary data.</text>
</comment>
<dbReference type="SUPFAM" id="SSF109604">
    <property type="entry name" value="HD-domain/PDEase-like"/>
    <property type="match status" value="1"/>
</dbReference>
<dbReference type="Proteomes" id="UP000583752">
    <property type="component" value="Unassembled WGS sequence"/>
</dbReference>
<dbReference type="InterPro" id="IPR003695">
    <property type="entry name" value="Ppx_GppA_N"/>
</dbReference>
<dbReference type="RefSeq" id="WP_169466267.1">
    <property type="nucleotide sequence ID" value="NZ_JABBGG010000006.1"/>
</dbReference>
<dbReference type="PANTHER" id="PTHR30005">
    <property type="entry name" value="EXOPOLYPHOSPHATASE"/>
    <property type="match status" value="1"/>
</dbReference>
<organism evidence="4 5">
    <name type="scientific">Massilia polaris</name>
    <dbReference type="NCBI Taxonomy" id="2728846"/>
    <lineage>
        <taxon>Bacteria</taxon>
        <taxon>Pseudomonadati</taxon>
        <taxon>Pseudomonadota</taxon>
        <taxon>Betaproteobacteria</taxon>
        <taxon>Burkholderiales</taxon>
        <taxon>Oxalobacteraceae</taxon>
        <taxon>Telluria group</taxon>
        <taxon>Massilia</taxon>
    </lineage>
</organism>
<evidence type="ECO:0000259" key="2">
    <source>
        <dbReference type="Pfam" id="PF02541"/>
    </source>
</evidence>
<evidence type="ECO:0000256" key="1">
    <source>
        <dbReference type="ARBA" id="ARBA00022801"/>
    </source>
</evidence>
<evidence type="ECO:0000313" key="5">
    <source>
        <dbReference type="Proteomes" id="UP000583752"/>
    </source>
</evidence>
<dbReference type="Gene3D" id="1.10.3210.10">
    <property type="entry name" value="Hypothetical protein af1432"/>
    <property type="match status" value="1"/>
</dbReference>
<gene>
    <name evidence="4" type="ORF">HHL21_12515</name>
</gene>
<dbReference type="AlphaFoldDB" id="A0A848HKF7"/>
<keyword evidence="5" id="KW-1185">Reference proteome</keyword>
<dbReference type="Pfam" id="PF21447">
    <property type="entry name" value="Ppx-GppA_III"/>
    <property type="match status" value="1"/>
</dbReference>
<sequence>MYAAVDLGSNSFRLSIGRHDGETIRVLKSVREPIRLAAGLDASGDLTEAAKQAALACLANFRVALAAYRFDAVRVVATSAMRVARNGQAFLPELEQAIGHPIEIISGEEEGRLIYMGVASSLSAPKERRLVVDIGGGSTELILGRGLDIERVESFSVGTVKQSLSFFAGGRIDAVSFEHAILSARSHFEDAAPPYHPHNWSQAYGSSGTVRTIADVIAKNELGDGRLTPAGLDALKKRFIEFGDVSRIDMPGLRADRAGTIIGGLAILIALVAELGIAELVPVEAGLRMGVMWDLYLRSTQRDRRDESVRMLATRFHVDEERAARVAQAAAMFYTQLKPADDSLARLLYWSAWMHEVGMVVSQTGAHKHAAYMVENADLPGFTAGEQKTMSRLILAQKGNLRKLGGAQSAPDFAKAVLALRFAILLMHARIELAPGQLRLRMKNRIDIEASRDLLAEHPTISYWIEKEQEWWDEVGIDLAVKPVQAIQ</sequence>
<dbReference type="InterPro" id="IPR050273">
    <property type="entry name" value="GppA/Ppx_hydrolase"/>
</dbReference>
<feature type="domain" description="Ppx/GppA phosphatase C-terminal" evidence="3">
    <location>
        <begin position="305"/>
        <end position="468"/>
    </location>
</feature>
<proteinExistence type="predicted"/>
<dbReference type="InterPro" id="IPR043129">
    <property type="entry name" value="ATPase_NBD"/>
</dbReference>
<dbReference type="Gene3D" id="3.30.420.40">
    <property type="match status" value="1"/>
</dbReference>
<evidence type="ECO:0000313" key="4">
    <source>
        <dbReference type="EMBL" id="NML61885.1"/>
    </source>
</evidence>
<dbReference type="GO" id="GO:0016462">
    <property type="term" value="F:pyrophosphatase activity"/>
    <property type="evidence" value="ECO:0007669"/>
    <property type="project" value="TreeGrafter"/>
</dbReference>
<evidence type="ECO:0000259" key="3">
    <source>
        <dbReference type="Pfam" id="PF21447"/>
    </source>
</evidence>